<name>A0A0F9LKJ0_9ZZZZ</name>
<comment type="caution">
    <text evidence="1">The sequence shown here is derived from an EMBL/GenBank/DDBJ whole genome shotgun (WGS) entry which is preliminary data.</text>
</comment>
<dbReference type="AlphaFoldDB" id="A0A0F9LKJ0"/>
<organism evidence="1">
    <name type="scientific">marine sediment metagenome</name>
    <dbReference type="NCBI Taxonomy" id="412755"/>
    <lineage>
        <taxon>unclassified sequences</taxon>
        <taxon>metagenomes</taxon>
        <taxon>ecological metagenomes</taxon>
    </lineage>
</organism>
<protein>
    <submittedName>
        <fullName evidence="1">Uncharacterized protein</fullName>
    </submittedName>
</protein>
<sequence>MTDKHTPGPWRQVRFTVWSGEPNTTNGPVAEANGQTIEECEANAAFIVRAVNNHAKLLEALEFERQISLGDDAEAYPQFVEMRDAAIEAAKGDA</sequence>
<gene>
    <name evidence="1" type="ORF">LCGC14_1203720</name>
</gene>
<accession>A0A0F9LKJ0</accession>
<evidence type="ECO:0000313" key="1">
    <source>
        <dbReference type="EMBL" id="KKM93908.1"/>
    </source>
</evidence>
<reference evidence="1" key="1">
    <citation type="journal article" date="2015" name="Nature">
        <title>Complex archaea that bridge the gap between prokaryotes and eukaryotes.</title>
        <authorList>
            <person name="Spang A."/>
            <person name="Saw J.H."/>
            <person name="Jorgensen S.L."/>
            <person name="Zaremba-Niedzwiedzka K."/>
            <person name="Martijn J."/>
            <person name="Lind A.E."/>
            <person name="van Eijk R."/>
            <person name="Schleper C."/>
            <person name="Guy L."/>
            <person name="Ettema T.J."/>
        </authorList>
    </citation>
    <scope>NUCLEOTIDE SEQUENCE</scope>
</reference>
<proteinExistence type="predicted"/>
<dbReference type="EMBL" id="LAZR01006210">
    <property type="protein sequence ID" value="KKM93908.1"/>
    <property type="molecule type" value="Genomic_DNA"/>
</dbReference>